<feature type="transmembrane region" description="Helical" evidence="2">
    <location>
        <begin position="34"/>
        <end position="54"/>
    </location>
</feature>
<dbReference type="AlphaFoldDB" id="A0A085N9J2"/>
<evidence type="ECO:0000313" key="4">
    <source>
        <dbReference type="EMBL" id="KFD66138.1"/>
    </source>
</evidence>
<proteinExistence type="predicted"/>
<protein>
    <submittedName>
        <fullName evidence="4">Uncharacterized protein</fullName>
    </submittedName>
</protein>
<feature type="compositionally biased region" description="Polar residues" evidence="1">
    <location>
        <begin position="132"/>
        <end position="147"/>
    </location>
</feature>
<feature type="region of interest" description="Disordered" evidence="1">
    <location>
        <begin position="125"/>
        <end position="163"/>
    </location>
</feature>
<keyword evidence="5" id="KW-1185">Reference proteome</keyword>
<name>A0A085N9J2_9BILA</name>
<sequence length="163" mass="17860">MSNNSTLANGTLTSGMTNITLPDVDALEKWWNDYFFIIPILLSALTFVCLIYYINVLRMNSQEYQIQQETSRRNVEASYARFCIRAQESKAVKERLRLLFPNLDALNSGQASLSSLTSASPVASPSAEGMYATQTNSVSSHSSQRTSEGPGDATASISLSSQM</sequence>
<evidence type="ECO:0000313" key="3">
    <source>
        <dbReference type="EMBL" id="KFD56901.1"/>
    </source>
</evidence>
<evidence type="ECO:0000256" key="2">
    <source>
        <dbReference type="SAM" id="Phobius"/>
    </source>
</evidence>
<keyword evidence="2" id="KW-1133">Transmembrane helix</keyword>
<dbReference type="Proteomes" id="UP000030764">
    <property type="component" value="Unassembled WGS sequence"/>
</dbReference>
<evidence type="ECO:0000313" key="5">
    <source>
        <dbReference type="Proteomes" id="UP000030764"/>
    </source>
</evidence>
<keyword evidence="2" id="KW-0812">Transmembrane</keyword>
<organism evidence="4">
    <name type="scientific">Trichuris suis</name>
    <name type="common">pig whipworm</name>
    <dbReference type="NCBI Taxonomy" id="68888"/>
    <lineage>
        <taxon>Eukaryota</taxon>
        <taxon>Metazoa</taxon>
        <taxon>Ecdysozoa</taxon>
        <taxon>Nematoda</taxon>
        <taxon>Enoplea</taxon>
        <taxon>Dorylaimia</taxon>
        <taxon>Trichinellida</taxon>
        <taxon>Trichuridae</taxon>
        <taxon>Trichuris</taxon>
    </lineage>
</organism>
<dbReference type="EMBL" id="KL363191">
    <property type="protein sequence ID" value="KFD56901.1"/>
    <property type="molecule type" value="Genomic_DNA"/>
</dbReference>
<dbReference type="Proteomes" id="UP000030758">
    <property type="component" value="Unassembled WGS sequence"/>
</dbReference>
<dbReference type="EMBL" id="KL367527">
    <property type="protein sequence ID" value="KFD66138.1"/>
    <property type="molecule type" value="Genomic_DNA"/>
</dbReference>
<evidence type="ECO:0000256" key="1">
    <source>
        <dbReference type="SAM" id="MobiDB-lite"/>
    </source>
</evidence>
<gene>
    <name evidence="3" type="ORF">M513_02158</name>
    <name evidence="4" type="ORF">M514_02158</name>
</gene>
<keyword evidence="2" id="KW-0472">Membrane</keyword>
<reference evidence="4 5" key="1">
    <citation type="journal article" date="2014" name="Nat. Genet.">
        <title>Genome and transcriptome of the porcine whipworm Trichuris suis.</title>
        <authorList>
            <person name="Jex A.R."/>
            <person name="Nejsum P."/>
            <person name="Schwarz E.M."/>
            <person name="Hu L."/>
            <person name="Young N.D."/>
            <person name="Hall R.S."/>
            <person name="Korhonen P.K."/>
            <person name="Liao S."/>
            <person name="Thamsborg S."/>
            <person name="Xia J."/>
            <person name="Xu P."/>
            <person name="Wang S."/>
            <person name="Scheerlinck J.P."/>
            <person name="Hofmann A."/>
            <person name="Sternberg P.W."/>
            <person name="Wang J."/>
            <person name="Gasser R.B."/>
        </authorList>
    </citation>
    <scope>NUCLEOTIDE SEQUENCE [LARGE SCALE GENOMIC DNA]</scope>
    <source>
        <strain evidence="4">DCEP-RM93F</strain>
        <strain evidence="3">DCEP-RM93M</strain>
    </source>
</reference>
<accession>A0A085N9J2</accession>